<feature type="region of interest" description="Disordered" evidence="12">
    <location>
        <begin position="640"/>
        <end position="670"/>
    </location>
</feature>
<keyword evidence="3" id="KW-0479">Metal-binding</keyword>
<feature type="domain" description="C2H2-type" evidence="14">
    <location>
        <begin position="598"/>
        <end position="625"/>
    </location>
</feature>
<keyword evidence="8" id="KW-0238">DNA-binding</keyword>
<evidence type="ECO:0000256" key="10">
    <source>
        <dbReference type="ARBA" id="ARBA00023242"/>
    </source>
</evidence>
<dbReference type="FunFam" id="3.30.160.60:FF:000557">
    <property type="entry name" value="zinc finger and SCAN domain-containing protein 29"/>
    <property type="match status" value="1"/>
</dbReference>
<dbReference type="FunFam" id="3.30.160.60:FF:001498">
    <property type="entry name" value="Zinc finger protein 404"/>
    <property type="match status" value="1"/>
</dbReference>
<dbReference type="InterPro" id="IPR000210">
    <property type="entry name" value="BTB/POZ_dom"/>
</dbReference>
<evidence type="ECO:0000256" key="2">
    <source>
        <dbReference type="ARBA" id="ARBA00006991"/>
    </source>
</evidence>
<proteinExistence type="inferred from homology"/>
<feature type="domain" description="C2H2-type" evidence="14">
    <location>
        <begin position="428"/>
        <end position="455"/>
    </location>
</feature>
<keyword evidence="5 11" id="KW-0863">Zinc-finger</keyword>
<dbReference type="FunFam" id="3.30.160.60:FF:000322">
    <property type="entry name" value="GDNF-inducible zinc finger protein 1"/>
    <property type="match status" value="1"/>
</dbReference>
<evidence type="ECO:0000256" key="1">
    <source>
        <dbReference type="ARBA" id="ARBA00004123"/>
    </source>
</evidence>
<evidence type="ECO:0000259" key="13">
    <source>
        <dbReference type="PROSITE" id="PS50097"/>
    </source>
</evidence>
<feature type="domain" description="C2H2-type" evidence="14">
    <location>
        <begin position="400"/>
        <end position="427"/>
    </location>
</feature>
<feature type="domain" description="C2H2-type" evidence="14">
    <location>
        <begin position="370"/>
        <end position="398"/>
    </location>
</feature>
<dbReference type="GO" id="GO:0000981">
    <property type="term" value="F:DNA-binding transcription factor activity, RNA polymerase II-specific"/>
    <property type="evidence" value="ECO:0007669"/>
    <property type="project" value="TreeGrafter"/>
</dbReference>
<keyword evidence="7" id="KW-0805">Transcription regulation</keyword>
<reference evidence="15" key="2">
    <citation type="submission" date="2025-09" db="UniProtKB">
        <authorList>
            <consortium name="Ensembl"/>
        </authorList>
    </citation>
    <scope>IDENTIFICATION</scope>
</reference>
<dbReference type="InterPro" id="IPR036236">
    <property type="entry name" value="Znf_C2H2_sf"/>
</dbReference>
<feature type="domain" description="C2H2-type" evidence="14">
    <location>
        <begin position="512"/>
        <end position="539"/>
    </location>
</feature>
<dbReference type="InterPro" id="IPR011333">
    <property type="entry name" value="SKP1/BTB/POZ_sf"/>
</dbReference>
<protein>
    <submittedName>
        <fullName evidence="15">GDNF inducible zinc finger protein 1</fullName>
    </submittedName>
</protein>
<keyword evidence="16" id="KW-1185">Reference proteome</keyword>
<evidence type="ECO:0000256" key="3">
    <source>
        <dbReference type="ARBA" id="ARBA00022723"/>
    </source>
</evidence>
<dbReference type="GO" id="GO:0045892">
    <property type="term" value="P:negative regulation of DNA-templated transcription"/>
    <property type="evidence" value="ECO:0007669"/>
    <property type="project" value="UniProtKB-ARBA"/>
</dbReference>
<dbReference type="SUPFAM" id="SSF54695">
    <property type="entry name" value="POZ domain"/>
    <property type="match status" value="1"/>
</dbReference>
<sequence>MSDFSLQLVSEGYHENLLRQMCQLRTMGHLCDIAVQVDSGGQMETFKAHRVVLAASSGYFRSLLLEKDPPSEVCLDNLSANDFASFLEFVYSANLEFVKERTCSILEMAKALQCQDLVEACSGVNKFMVSETDSVAYKTDPIAHDGKTTANTQSNVAASLQLEEPSSDKATSEEFSVVEKPDSPNRTVKNKEITPEVQGRRLSNRLAGRKVCVNPPKRKYGRRLKEQHKARQGSGKTQSERAPQEARLGAGADGEKRVGDDRQASDELPDLSDTDELEAAEDDPNDLDFQSNEGEEEGNKGKKRKRSVQFRCEKCQRSFHYGKSYLKHLMVSHGDLPEVTYRCGTCQQTFANRCNLKIHERHVHSDERLFPCDVCGKAFKRKKDVKRHTRQVHEGGADRHFCPICGKALSSKTALVLHERTHTGDRPYQCGDCGAKFSQSSALKTHRRTHTGEKPFSCDQCDARFTQNHMLAYHKRCHTGEKPYMCESCGKSFASKEYLKHHARIHSGSKPYKCEICERAFAQRNSLHQHMKTHTGNPQNRLPSPGRAVWGSRDTLTRTHVVPMPGERPYSCNECGKQFTQLNALQRHNRIHTGEKPYMCVLCNRTFTDKSTVRRHTMTHDKDIPWKNYLVVLKGNVESGPKRIKQDGTEEKEDESELDGAGKGVKAETTTTVQAESVTISGDWSTAGHGAIALVSHPTLGGFTVIQTDVQASQLQSAGGADPLPLPVTVSIPLPVSLSVPISAPLSVPVSVPLSACTPVADEVCVTVQSSELDPEADPEQVSEIAAVGHLGVTEDVPVETMSVEMEVTSESVSDTAM</sequence>
<feature type="region of interest" description="Disordered" evidence="12">
    <location>
        <begin position="162"/>
        <end position="303"/>
    </location>
</feature>
<dbReference type="SUPFAM" id="SSF57667">
    <property type="entry name" value="beta-beta-alpha zinc fingers"/>
    <property type="match status" value="6"/>
</dbReference>
<dbReference type="SMART" id="SM00355">
    <property type="entry name" value="ZnF_C2H2"/>
    <property type="match status" value="10"/>
</dbReference>
<dbReference type="Gene3D" id="3.30.160.60">
    <property type="entry name" value="Classic Zinc Finger"/>
    <property type="match status" value="9"/>
</dbReference>
<evidence type="ECO:0000256" key="11">
    <source>
        <dbReference type="PROSITE-ProRule" id="PRU00042"/>
    </source>
</evidence>
<dbReference type="FunFam" id="3.30.160.60:FF:001639">
    <property type="entry name" value="Si:dkey-7i4.21"/>
    <property type="match status" value="1"/>
</dbReference>
<dbReference type="FunFam" id="3.30.160.60:FF:000145">
    <property type="entry name" value="Zinc finger protein 574"/>
    <property type="match status" value="1"/>
</dbReference>
<reference evidence="15" key="1">
    <citation type="submission" date="2025-08" db="UniProtKB">
        <authorList>
            <consortium name="Ensembl"/>
        </authorList>
    </citation>
    <scope>IDENTIFICATION</scope>
</reference>
<organism evidence="15 16">
    <name type="scientific">Paramormyrops kingsleyae</name>
    <dbReference type="NCBI Taxonomy" id="1676925"/>
    <lineage>
        <taxon>Eukaryota</taxon>
        <taxon>Metazoa</taxon>
        <taxon>Chordata</taxon>
        <taxon>Craniata</taxon>
        <taxon>Vertebrata</taxon>
        <taxon>Euteleostomi</taxon>
        <taxon>Actinopterygii</taxon>
        <taxon>Neopterygii</taxon>
        <taxon>Teleostei</taxon>
        <taxon>Osteoglossocephala</taxon>
        <taxon>Osteoglossomorpha</taxon>
        <taxon>Osteoglossiformes</taxon>
        <taxon>Mormyridae</taxon>
        <taxon>Paramormyrops</taxon>
    </lineage>
</organism>
<dbReference type="FunFam" id="3.30.160.60:FF:001818">
    <property type="entry name" value="GDNF-inducible zinc finger protein 1 isoform X1"/>
    <property type="match status" value="1"/>
</dbReference>
<dbReference type="Ensembl" id="ENSPKIT00000042629.1">
    <property type="protein sequence ID" value="ENSPKIP00000018104.1"/>
    <property type="gene ID" value="ENSPKIG00000003781.1"/>
</dbReference>
<dbReference type="SMART" id="SM00225">
    <property type="entry name" value="BTB"/>
    <property type="match status" value="1"/>
</dbReference>
<evidence type="ECO:0000256" key="4">
    <source>
        <dbReference type="ARBA" id="ARBA00022737"/>
    </source>
</evidence>
<dbReference type="GO" id="GO:0003677">
    <property type="term" value="F:DNA binding"/>
    <property type="evidence" value="ECO:0007669"/>
    <property type="project" value="UniProtKB-KW"/>
</dbReference>
<name>A0A3B3RI54_9TELE</name>
<evidence type="ECO:0000256" key="8">
    <source>
        <dbReference type="ARBA" id="ARBA00023125"/>
    </source>
</evidence>
<feature type="compositionally biased region" description="Basic and acidic residues" evidence="12">
    <location>
        <begin position="166"/>
        <end position="194"/>
    </location>
</feature>
<keyword evidence="10" id="KW-0539">Nucleus</keyword>
<dbReference type="AlphaFoldDB" id="A0A3B3RI54"/>
<evidence type="ECO:0000256" key="9">
    <source>
        <dbReference type="ARBA" id="ARBA00023163"/>
    </source>
</evidence>
<evidence type="ECO:0000256" key="12">
    <source>
        <dbReference type="SAM" id="MobiDB-lite"/>
    </source>
</evidence>
<feature type="compositionally biased region" description="Acidic residues" evidence="12">
    <location>
        <begin position="267"/>
        <end position="286"/>
    </location>
</feature>
<dbReference type="GO" id="GO:0005634">
    <property type="term" value="C:nucleus"/>
    <property type="evidence" value="ECO:0007669"/>
    <property type="project" value="UniProtKB-SubCell"/>
</dbReference>
<dbReference type="PANTHER" id="PTHR24394">
    <property type="entry name" value="ZINC FINGER PROTEIN"/>
    <property type="match status" value="1"/>
</dbReference>
<dbReference type="PANTHER" id="PTHR24394:SF29">
    <property type="entry name" value="MYONEURIN"/>
    <property type="match status" value="1"/>
</dbReference>
<dbReference type="PROSITE" id="PS50157">
    <property type="entry name" value="ZINC_FINGER_C2H2_2"/>
    <property type="match status" value="10"/>
</dbReference>
<feature type="compositionally biased region" description="Basic and acidic residues" evidence="12">
    <location>
        <begin position="253"/>
        <end position="265"/>
    </location>
</feature>
<evidence type="ECO:0000259" key="14">
    <source>
        <dbReference type="PROSITE" id="PS50157"/>
    </source>
</evidence>
<feature type="domain" description="C2H2-type" evidence="14">
    <location>
        <begin position="456"/>
        <end position="483"/>
    </location>
</feature>
<evidence type="ECO:0000313" key="16">
    <source>
        <dbReference type="Proteomes" id="UP000261540"/>
    </source>
</evidence>
<comment type="similarity">
    <text evidence="2">Belongs to the krueppel C2H2-type zinc-finger protein family.</text>
</comment>
<dbReference type="Pfam" id="PF00651">
    <property type="entry name" value="BTB"/>
    <property type="match status" value="1"/>
</dbReference>
<feature type="domain" description="C2H2-type" evidence="14">
    <location>
        <begin position="341"/>
        <end position="369"/>
    </location>
</feature>
<evidence type="ECO:0000256" key="5">
    <source>
        <dbReference type="ARBA" id="ARBA00022771"/>
    </source>
</evidence>
<evidence type="ECO:0000256" key="7">
    <source>
        <dbReference type="ARBA" id="ARBA00023015"/>
    </source>
</evidence>
<feature type="domain" description="C2H2-type" evidence="14">
    <location>
        <begin position="310"/>
        <end position="337"/>
    </location>
</feature>
<feature type="domain" description="C2H2-type" evidence="14">
    <location>
        <begin position="484"/>
        <end position="511"/>
    </location>
</feature>
<feature type="region of interest" description="Disordered" evidence="12">
    <location>
        <begin position="531"/>
        <end position="551"/>
    </location>
</feature>
<dbReference type="GO" id="GO:0008270">
    <property type="term" value="F:zinc ion binding"/>
    <property type="evidence" value="ECO:0007669"/>
    <property type="project" value="UniProtKB-KW"/>
</dbReference>
<keyword evidence="6" id="KW-0862">Zinc</keyword>
<comment type="subcellular location">
    <subcellularLocation>
        <location evidence="1">Nucleus</location>
    </subcellularLocation>
</comment>
<feature type="domain" description="BTB" evidence="13">
    <location>
        <begin position="31"/>
        <end position="99"/>
    </location>
</feature>
<dbReference type="GeneTree" id="ENSGT00870000136554"/>
<dbReference type="Pfam" id="PF00096">
    <property type="entry name" value="zf-C2H2"/>
    <property type="match status" value="7"/>
</dbReference>
<dbReference type="InterPro" id="IPR013087">
    <property type="entry name" value="Znf_C2H2_type"/>
</dbReference>
<evidence type="ECO:0000256" key="6">
    <source>
        <dbReference type="ARBA" id="ARBA00022833"/>
    </source>
</evidence>
<feature type="domain" description="C2H2-type" evidence="14">
    <location>
        <begin position="570"/>
        <end position="597"/>
    </location>
</feature>
<keyword evidence="4" id="KW-0677">Repeat</keyword>
<dbReference type="Gene3D" id="3.30.710.10">
    <property type="entry name" value="Potassium Channel Kv1.1, Chain A"/>
    <property type="match status" value="1"/>
</dbReference>
<dbReference type="FunFam" id="3.30.160.60:FF:000358">
    <property type="entry name" value="zinc finger protein 24"/>
    <property type="match status" value="1"/>
</dbReference>
<accession>A0A3B3RI54</accession>
<evidence type="ECO:0000313" key="15">
    <source>
        <dbReference type="Ensembl" id="ENSPKIP00000018104.1"/>
    </source>
</evidence>
<dbReference type="Proteomes" id="UP000261540">
    <property type="component" value="Unplaced"/>
</dbReference>
<dbReference type="PROSITE" id="PS50097">
    <property type="entry name" value="BTB"/>
    <property type="match status" value="1"/>
</dbReference>
<dbReference type="PROSITE" id="PS00028">
    <property type="entry name" value="ZINC_FINGER_C2H2_1"/>
    <property type="match status" value="10"/>
</dbReference>
<dbReference type="FunFam" id="3.30.160.60:FF:000709">
    <property type="entry name" value="GDNF-inducible zinc finger protein 1"/>
    <property type="match status" value="1"/>
</dbReference>
<keyword evidence="9" id="KW-0804">Transcription</keyword>
<feature type="compositionally biased region" description="Basic and acidic residues" evidence="12">
    <location>
        <begin position="640"/>
        <end position="649"/>
    </location>
</feature>